<keyword evidence="4" id="KW-1185">Reference proteome</keyword>
<dbReference type="Pfam" id="PF00300">
    <property type="entry name" value="His_Phos_1"/>
    <property type="match status" value="1"/>
</dbReference>
<dbReference type="PANTHER" id="PTHR48100:SF59">
    <property type="entry name" value="ADENOSYLCOBALAMIN_ALPHA-RIBAZOLE PHOSPHATASE"/>
    <property type="match status" value="1"/>
</dbReference>
<dbReference type="GO" id="GO:0016791">
    <property type="term" value="F:phosphatase activity"/>
    <property type="evidence" value="ECO:0007669"/>
    <property type="project" value="TreeGrafter"/>
</dbReference>
<dbReference type="Proteomes" id="UP000036780">
    <property type="component" value="Unassembled WGS sequence"/>
</dbReference>
<dbReference type="InterPro" id="IPR029033">
    <property type="entry name" value="His_PPase_superfam"/>
</dbReference>
<dbReference type="EMBL" id="LGTO01000005">
    <property type="protein sequence ID" value="KNE21710.1"/>
    <property type="molecule type" value="Genomic_DNA"/>
</dbReference>
<dbReference type="Gene3D" id="3.40.50.1240">
    <property type="entry name" value="Phosphoglycerate mutase-like"/>
    <property type="match status" value="1"/>
</dbReference>
<dbReference type="PANTHER" id="PTHR48100">
    <property type="entry name" value="BROAD-SPECIFICITY PHOSPHATASE YOR283W-RELATED"/>
    <property type="match status" value="1"/>
</dbReference>
<organism evidence="3 4">
    <name type="scientific">Virgibacillus pantothenticus</name>
    <dbReference type="NCBI Taxonomy" id="1473"/>
    <lineage>
        <taxon>Bacteria</taxon>
        <taxon>Bacillati</taxon>
        <taxon>Bacillota</taxon>
        <taxon>Bacilli</taxon>
        <taxon>Bacillales</taxon>
        <taxon>Bacillaceae</taxon>
        <taxon>Virgibacillus</taxon>
    </lineage>
</organism>
<feature type="binding site" evidence="2">
    <location>
        <begin position="8"/>
        <end position="15"/>
    </location>
    <ligand>
        <name>substrate</name>
    </ligand>
</feature>
<dbReference type="PATRIC" id="fig|1473.5.peg.4171"/>
<dbReference type="RefSeq" id="WP_050351152.1">
    <property type="nucleotide sequence ID" value="NZ_BOSN01000007.1"/>
</dbReference>
<dbReference type="SMART" id="SM00855">
    <property type="entry name" value="PGAM"/>
    <property type="match status" value="1"/>
</dbReference>
<dbReference type="InterPro" id="IPR050275">
    <property type="entry name" value="PGM_Phosphatase"/>
</dbReference>
<dbReference type="CDD" id="cd07067">
    <property type="entry name" value="HP_PGM_like"/>
    <property type="match status" value="1"/>
</dbReference>
<evidence type="ECO:0000256" key="1">
    <source>
        <dbReference type="PIRSR" id="PIRSR613078-1"/>
    </source>
</evidence>
<feature type="binding site" evidence="2">
    <location>
        <position position="58"/>
    </location>
    <ligand>
        <name>substrate</name>
    </ligand>
</feature>
<reference evidence="4" key="1">
    <citation type="submission" date="2015-07" db="EMBL/GenBank/DDBJ databases">
        <title>Fjat-10053 dsm26.</title>
        <authorList>
            <person name="Liu B."/>
            <person name="Wang J."/>
            <person name="Zhu Y."/>
            <person name="Liu G."/>
            <person name="Chen Q."/>
            <person name="Chen Z."/>
            <person name="Lan J."/>
            <person name="Che J."/>
            <person name="Ge C."/>
            <person name="Shi H."/>
            <person name="Pan Z."/>
            <person name="Liu X."/>
        </authorList>
    </citation>
    <scope>NUCLEOTIDE SEQUENCE [LARGE SCALE GENOMIC DNA]</scope>
    <source>
        <strain evidence="4">DSM 26</strain>
    </source>
</reference>
<feature type="active site" description="Proton donor/acceptor" evidence="1">
    <location>
        <position position="82"/>
    </location>
</feature>
<dbReference type="AlphaFoldDB" id="A0A0L0QSM0"/>
<dbReference type="OrthoDB" id="9782128at2"/>
<dbReference type="GO" id="GO:0005737">
    <property type="term" value="C:cytoplasm"/>
    <property type="evidence" value="ECO:0007669"/>
    <property type="project" value="TreeGrafter"/>
</dbReference>
<proteinExistence type="predicted"/>
<sequence length="189" mass="21387">MTTICFIRHGQTNWNKQGKLQGKTDIPLNDTGREQAHACGKYLNADDYDILICSPLLRAKETAEIINQYLQLPLIEMDDFKERSFGDAEGMTMEERAQAYPDGHFPNQEERIAFRQRVMAGVEKVNQNYPHQRVLLVAHGAAINAILAEVSNGEIGSGKTSLINGCISNIQLKNETWRVENYNQVEHLQ</sequence>
<evidence type="ECO:0000256" key="2">
    <source>
        <dbReference type="PIRSR" id="PIRSR613078-2"/>
    </source>
</evidence>
<evidence type="ECO:0000313" key="3">
    <source>
        <dbReference type="EMBL" id="KNE21710.1"/>
    </source>
</evidence>
<accession>A0A0L0QSM0</accession>
<dbReference type="InterPro" id="IPR013078">
    <property type="entry name" value="His_Pase_superF_clade-1"/>
</dbReference>
<gene>
    <name evidence="3" type="ORF">AFK71_05900</name>
</gene>
<feature type="active site" description="Tele-phosphohistidine intermediate" evidence="1">
    <location>
        <position position="9"/>
    </location>
</feature>
<dbReference type="GeneID" id="66873075"/>
<protein>
    <submittedName>
        <fullName evidence="3">Phosphatase</fullName>
    </submittedName>
</protein>
<comment type="caution">
    <text evidence="3">The sequence shown here is derived from an EMBL/GenBank/DDBJ whole genome shotgun (WGS) entry which is preliminary data.</text>
</comment>
<evidence type="ECO:0000313" key="4">
    <source>
        <dbReference type="Proteomes" id="UP000036780"/>
    </source>
</evidence>
<name>A0A0L0QSM0_VIRPA</name>
<dbReference type="SUPFAM" id="SSF53254">
    <property type="entry name" value="Phosphoglycerate mutase-like"/>
    <property type="match status" value="1"/>
</dbReference>